<dbReference type="InterPro" id="IPR047261">
    <property type="entry name" value="MRM1_MeTrfase_dom"/>
</dbReference>
<dbReference type="AlphaFoldDB" id="A0A6F9DLP8"/>
<sequence>MILMTFFMRKLRLLPPATISKQPPKHFLSKPVQRSQYFTHLQQRSLNVCSVNCKHEKVQFPSHRKNKFERPKLNKDFPFKKDSDKREKIFNKILQTPNSEYLHGKSVCEIVLNSSRRSVFKCYLSSKWQLYFPDDVRVDNMIKLAKDRGISIEYVDNLTLEQLSGGRWHQGVCLEVGQRTLPIIDTQNTEFLNMEYCDNAKKKPLWVFLQNVGDPRNVGAILRSCQFLGIHKVFMTKRCAPLSSTTSKASSGAAEVIDCYTVKFPSDFLKQLLKNGWDVIGTDVAEDNEIDVDENYPDMLHENDLTTNNNKNLVNIQNVVLEKPSVVVFGSEGAGISTDISKLFTKTVTIMSMQEKGDTGQVVPCLNVSCSAAIILHHLMKTA</sequence>
<dbReference type="Gene3D" id="3.40.1280.10">
    <property type="match status" value="1"/>
</dbReference>
<accession>A0A6F9DLP8</accession>
<evidence type="ECO:0000313" key="11">
    <source>
        <dbReference type="EMBL" id="CAB3263950.1"/>
    </source>
</evidence>
<dbReference type="SUPFAM" id="SSF55315">
    <property type="entry name" value="L30e-like"/>
    <property type="match status" value="1"/>
</dbReference>
<dbReference type="GO" id="GO:0003723">
    <property type="term" value="F:RNA binding"/>
    <property type="evidence" value="ECO:0007669"/>
    <property type="project" value="InterPro"/>
</dbReference>
<evidence type="ECO:0000256" key="1">
    <source>
        <dbReference type="ARBA" id="ARBA00004173"/>
    </source>
</evidence>
<organism evidence="11">
    <name type="scientific">Phallusia mammillata</name>
    <dbReference type="NCBI Taxonomy" id="59560"/>
    <lineage>
        <taxon>Eukaryota</taxon>
        <taxon>Metazoa</taxon>
        <taxon>Chordata</taxon>
        <taxon>Tunicata</taxon>
        <taxon>Ascidiacea</taxon>
        <taxon>Phlebobranchia</taxon>
        <taxon>Ascidiidae</taxon>
        <taxon>Phallusia</taxon>
    </lineage>
</organism>
<dbReference type="GO" id="GO:0016435">
    <property type="term" value="F:rRNA (guanine) methyltransferase activity"/>
    <property type="evidence" value="ECO:0007669"/>
    <property type="project" value="TreeGrafter"/>
</dbReference>
<evidence type="ECO:0000259" key="10">
    <source>
        <dbReference type="SMART" id="SM00967"/>
    </source>
</evidence>
<evidence type="ECO:0000256" key="2">
    <source>
        <dbReference type="ARBA" id="ARBA00007228"/>
    </source>
</evidence>
<dbReference type="InterPro" id="IPR029026">
    <property type="entry name" value="tRNA_m1G_MTases_N"/>
</dbReference>
<evidence type="ECO:0000256" key="4">
    <source>
        <dbReference type="ARBA" id="ARBA00022603"/>
    </source>
</evidence>
<comment type="subcellular location">
    <subcellularLocation>
        <location evidence="1">Mitochondrion</location>
    </subcellularLocation>
</comment>
<dbReference type="InterPro" id="IPR001537">
    <property type="entry name" value="SpoU_MeTrfase"/>
</dbReference>
<proteinExistence type="evidence at transcript level"/>
<dbReference type="Gene3D" id="3.30.1330.30">
    <property type="match status" value="1"/>
</dbReference>
<keyword evidence="4 11" id="KW-0489">Methyltransferase</keyword>
<dbReference type="InterPro" id="IPR047182">
    <property type="entry name" value="MRM1"/>
</dbReference>
<dbReference type="EMBL" id="LR788088">
    <property type="protein sequence ID" value="CAB3263950.1"/>
    <property type="molecule type" value="mRNA"/>
</dbReference>
<dbReference type="InterPro" id="IPR013123">
    <property type="entry name" value="SpoU_subst-bd"/>
</dbReference>
<name>A0A6F9DLP8_9ASCI</name>
<dbReference type="CDD" id="cd18105">
    <property type="entry name" value="SpoU-like_MRM1"/>
    <property type="match status" value="1"/>
</dbReference>
<evidence type="ECO:0000256" key="9">
    <source>
        <dbReference type="ARBA" id="ARBA00034881"/>
    </source>
</evidence>
<evidence type="ECO:0000256" key="3">
    <source>
        <dbReference type="ARBA" id="ARBA00022552"/>
    </source>
</evidence>
<keyword evidence="7" id="KW-0809">Transit peptide</keyword>
<comment type="similarity">
    <text evidence="2">Belongs to the class IV-like SAM-binding methyltransferase superfamily. RNA methyltransferase TrmH family.</text>
</comment>
<dbReference type="InterPro" id="IPR029064">
    <property type="entry name" value="Ribosomal_eL30-like_sf"/>
</dbReference>
<dbReference type="PANTHER" id="PTHR46103">
    <property type="entry name" value="RRNA METHYLTRANSFERASE 1, MITOCHONDRIAL"/>
    <property type="match status" value="1"/>
</dbReference>
<evidence type="ECO:0000256" key="8">
    <source>
        <dbReference type="ARBA" id="ARBA00023128"/>
    </source>
</evidence>
<evidence type="ECO:0000256" key="6">
    <source>
        <dbReference type="ARBA" id="ARBA00022691"/>
    </source>
</evidence>
<protein>
    <recommendedName>
        <fullName evidence="9">rRNA methyltransferase 1, mitochondrial</fullName>
    </recommendedName>
</protein>
<keyword evidence="3" id="KW-0698">rRNA processing</keyword>
<gene>
    <name evidence="11" type="primary">Mrm1</name>
</gene>
<feature type="domain" description="RNA 2-O ribose methyltransferase substrate binding" evidence="10">
    <location>
        <begin position="101"/>
        <end position="182"/>
    </location>
</feature>
<dbReference type="SUPFAM" id="SSF75217">
    <property type="entry name" value="alpha/beta knot"/>
    <property type="match status" value="1"/>
</dbReference>
<keyword evidence="5 11" id="KW-0808">Transferase</keyword>
<dbReference type="Pfam" id="PF08032">
    <property type="entry name" value="SpoU_sub_bind"/>
    <property type="match status" value="1"/>
</dbReference>
<evidence type="ECO:0000256" key="5">
    <source>
        <dbReference type="ARBA" id="ARBA00022679"/>
    </source>
</evidence>
<keyword evidence="6" id="KW-0949">S-adenosyl-L-methionine</keyword>
<dbReference type="GO" id="GO:0005739">
    <property type="term" value="C:mitochondrion"/>
    <property type="evidence" value="ECO:0007669"/>
    <property type="project" value="UniProtKB-SubCell"/>
</dbReference>
<dbReference type="Pfam" id="PF00588">
    <property type="entry name" value="SpoU_methylase"/>
    <property type="match status" value="1"/>
</dbReference>
<dbReference type="PANTHER" id="PTHR46103:SF1">
    <property type="entry name" value="RRNA METHYLTRANSFERASE 1, MITOCHONDRIAL"/>
    <property type="match status" value="1"/>
</dbReference>
<dbReference type="SMART" id="SM00967">
    <property type="entry name" value="SpoU_sub_bind"/>
    <property type="match status" value="1"/>
</dbReference>
<evidence type="ECO:0000256" key="7">
    <source>
        <dbReference type="ARBA" id="ARBA00022946"/>
    </source>
</evidence>
<keyword evidence="8" id="KW-0496">Mitochondrion</keyword>
<dbReference type="InterPro" id="IPR029028">
    <property type="entry name" value="Alpha/beta_knot_MTases"/>
</dbReference>
<reference evidence="11" key="1">
    <citation type="submission" date="2020-04" db="EMBL/GenBank/DDBJ databases">
        <authorList>
            <person name="Neveu A P."/>
        </authorList>
    </citation>
    <scope>NUCLEOTIDE SEQUENCE</scope>
    <source>
        <tissue evidence="11">Whole embryo</tissue>
    </source>
</reference>